<dbReference type="AlphaFoldDB" id="A0A934JW71"/>
<name>A0A934JW71_9BACT</name>
<dbReference type="Proteomes" id="UP000606991">
    <property type="component" value="Unassembled WGS sequence"/>
</dbReference>
<dbReference type="InterPro" id="IPR000182">
    <property type="entry name" value="GNAT_dom"/>
</dbReference>
<evidence type="ECO:0000313" key="2">
    <source>
        <dbReference type="EMBL" id="MBJ7595164.1"/>
    </source>
</evidence>
<dbReference type="RefSeq" id="WP_337312025.1">
    <property type="nucleotide sequence ID" value="NZ_JAEKNS010000103.1"/>
</dbReference>
<gene>
    <name evidence="2" type="ORF">JF886_09940</name>
</gene>
<dbReference type="InterPro" id="IPR016181">
    <property type="entry name" value="Acyl_CoA_acyltransferase"/>
</dbReference>
<evidence type="ECO:0000313" key="3">
    <source>
        <dbReference type="Proteomes" id="UP000606991"/>
    </source>
</evidence>
<organism evidence="2 3">
    <name type="scientific">Candidatus Aeolococcus gillhamiae</name>
    <dbReference type="NCBI Taxonomy" id="3127015"/>
    <lineage>
        <taxon>Bacteria</taxon>
        <taxon>Bacillati</taxon>
        <taxon>Candidatus Dormiibacterota</taxon>
        <taxon>Candidatus Dormibacteria</taxon>
        <taxon>Candidatus Aeolococcales</taxon>
        <taxon>Candidatus Aeolococcaceae</taxon>
        <taxon>Candidatus Aeolococcus</taxon>
    </lineage>
</organism>
<dbReference type="EMBL" id="JAEKNS010000103">
    <property type="protein sequence ID" value="MBJ7595164.1"/>
    <property type="molecule type" value="Genomic_DNA"/>
</dbReference>
<dbReference type="Gene3D" id="3.40.630.30">
    <property type="match status" value="1"/>
</dbReference>
<dbReference type="GO" id="GO:0016747">
    <property type="term" value="F:acyltransferase activity, transferring groups other than amino-acyl groups"/>
    <property type="evidence" value="ECO:0007669"/>
    <property type="project" value="InterPro"/>
</dbReference>
<evidence type="ECO:0000259" key="1">
    <source>
        <dbReference type="PROSITE" id="PS51186"/>
    </source>
</evidence>
<dbReference type="SUPFAM" id="SSF55729">
    <property type="entry name" value="Acyl-CoA N-acyltransferases (Nat)"/>
    <property type="match status" value="1"/>
</dbReference>
<sequence>MSQSDPQPLRAGPGDIAVRDVALSATKDLRARVLRNHIPGSPAHTPSDDLADTWHLGAFRGDRLVGVVTVFPQDAPGHPGVPAQRFRFMAVEPSEQGTGAGSALMKEVIGRARARGDRLLWANGRDTALDFYVRLGFEVADESFTESNLPHHVVVRRIS</sequence>
<protein>
    <submittedName>
        <fullName evidence="2">GNAT family N-acetyltransferase</fullName>
    </submittedName>
</protein>
<dbReference type="PROSITE" id="PS51186">
    <property type="entry name" value="GNAT"/>
    <property type="match status" value="1"/>
</dbReference>
<proteinExistence type="predicted"/>
<dbReference type="Pfam" id="PF13673">
    <property type="entry name" value="Acetyltransf_10"/>
    <property type="match status" value="1"/>
</dbReference>
<accession>A0A934JW71</accession>
<comment type="caution">
    <text evidence="2">The sequence shown here is derived from an EMBL/GenBank/DDBJ whole genome shotgun (WGS) entry which is preliminary data.</text>
</comment>
<feature type="domain" description="N-acetyltransferase" evidence="1">
    <location>
        <begin position="16"/>
        <end position="159"/>
    </location>
</feature>
<dbReference type="CDD" id="cd04301">
    <property type="entry name" value="NAT_SF"/>
    <property type="match status" value="1"/>
</dbReference>
<reference evidence="2 3" key="1">
    <citation type="submission" date="2020-10" db="EMBL/GenBank/DDBJ databases">
        <title>Ca. Dormibacterota MAGs.</title>
        <authorList>
            <person name="Montgomery K."/>
        </authorList>
    </citation>
    <scope>NUCLEOTIDE SEQUENCE [LARGE SCALE GENOMIC DNA]</scope>
    <source>
        <strain evidence="2">SC8812_S17_18</strain>
    </source>
</reference>